<keyword evidence="1" id="KW-0378">Hydrolase</keyword>
<dbReference type="Pfam" id="PF01026">
    <property type="entry name" value="TatD_DNase"/>
    <property type="match status" value="1"/>
</dbReference>
<dbReference type="EMBL" id="JBHSKS010000004">
    <property type="protein sequence ID" value="MFC5191457.1"/>
    <property type="molecule type" value="Genomic_DNA"/>
</dbReference>
<dbReference type="PANTHER" id="PTHR46124:SF2">
    <property type="entry name" value="D-AMINOACYL-TRNA DEACYLASE"/>
    <property type="match status" value="1"/>
</dbReference>
<gene>
    <name evidence="1" type="ORF">ACFPIK_06730</name>
</gene>
<dbReference type="Proteomes" id="UP001596163">
    <property type="component" value="Unassembled WGS sequence"/>
</dbReference>
<dbReference type="Gene3D" id="3.20.20.140">
    <property type="entry name" value="Metal-dependent hydrolases"/>
    <property type="match status" value="1"/>
</dbReference>
<comment type="caution">
    <text evidence="1">The sequence shown here is derived from an EMBL/GenBank/DDBJ whole genome shotgun (WGS) entry which is preliminary data.</text>
</comment>
<dbReference type="InterPro" id="IPR001130">
    <property type="entry name" value="TatD-like"/>
</dbReference>
<dbReference type="SUPFAM" id="SSF51556">
    <property type="entry name" value="Metallo-dependent hydrolases"/>
    <property type="match status" value="1"/>
</dbReference>
<evidence type="ECO:0000313" key="1">
    <source>
        <dbReference type="EMBL" id="MFC5191457.1"/>
    </source>
</evidence>
<dbReference type="RefSeq" id="WP_377913525.1">
    <property type="nucleotide sequence ID" value="NZ_JBHSKS010000004.1"/>
</dbReference>
<name>A0ABW0BUC5_9BACT</name>
<reference evidence="2" key="1">
    <citation type="journal article" date="2019" name="Int. J. Syst. Evol. Microbiol.">
        <title>The Global Catalogue of Microorganisms (GCM) 10K type strain sequencing project: providing services to taxonomists for standard genome sequencing and annotation.</title>
        <authorList>
            <consortium name="The Broad Institute Genomics Platform"/>
            <consortium name="The Broad Institute Genome Sequencing Center for Infectious Disease"/>
            <person name="Wu L."/>
            <person name="Ma J."/>
        </authorList>
    </citation>
    <scope>NUCLEOTIDE SEQUENCE [LARGE SCALE GENOMIC DNA]</scope>
    <source>
        <strain evidence="2">CGMCC 1.7030</strain>
    </source>
</reference>
<dbReference type="InterPro" id="IPR032466">
    <property type="entry name" value="Metal_Hydrolase"/>
</dbReference>
<organism evidence="1 2">
    <name type="scientific">Algoriphagus aquatilis</name>
    <dbReference type="NCBI Taxonomy" id="490186"/>
    <lineage>
        <taxon>Bacteria</taxon>
        <taxon>Pseudomonadati</taxon>
        <taxon>Bacteroidota</taxon>
        <taxon>Cytophagia</taxon>
        <taxon>Cytophagales</taxon>
        <taxon>Cyclobacteriaceae</taxon>
        <taxon>Algoriphagus</taxon>
    </lineage>
</organism>
<protein>
    <submittedName>
        <fullName evidence="1">TatD family hydrolase</fullName>
    </submittedName>
</protein>
<sequence length="215" mass="24679">MQLWDFHTHQSGKECAIFNHLAPFSWTSSPCSMGIHPWYLDLHWEQKLIQIQAASQTSDQVVAIGEAGFDRIKGPEISLQKGAFYAQARWASALDIPLILHCVKGHDLLLEYLKSEKNPPAIIWHGWNQKPELAKQLLSFPVYFSFGKHLLQEHSNATEWLKGCPIDRLFFETDDSGLEIDSIYRAASLILRLPVEKLARQAVFNWNTISKRKIR</sequence>
<accession>A0ABW0BUC5</accession>
<keyword evidence="2" id="KW-1185">Reference proteome</keyword>
<proteinExistence type="predicted"/>
<dbReference type="PANTHER" id="PTHR46124">
    <property type="entry name" value="D-AMINOACYL-TRNA DEACYLASE"/>
    <property type="match status" value="1"/>
</dbReference>
<dbReference type="GO" id="GO:0016787">
    <property type="term" value="F:hydrolase activity"/>
    <property type="evidence" value="ECO:0007669"/>
    <property type="project" value="UniProtKB-KW"/>
</dbReference>
<evidence type="ECO:0000313" key="2">
    <source>
        <dbReference type="Proteomes" id="UP001596163"/>
    </source>
</evidence>